<organism evidence="3">
    <name type="scientific">Brugia pahangi</name>
    <name type="common">Filarial nematode worm</name>
    <dbReference type="NCBI Taxonomy" id="6280"/>
    <lineage>
        <taxon>Eukaryota</taxon>
        <taxon>Metazoa</taxon>
        <taxon>Ecdysozoa</taxon>
        <taxon>Nematoda</taxon>
        <taxon>Chromadorea</taxon>
        <taxon>Rhabditida</taxon>
        <taxon>Spirurina</taxon>
        <taxon>Spiruromorpha</taxon>
        <taxon>Filarioidea</taxon>
        <taxon>Onchocercidae</taxon>
        <taxon>Brugia</taxon>
    </lineage>
</organism>
<proteinExistence type="predicted"/>
<reference evidence="3" key="1">
    <citation type="submission" date="2017-02" db="UniProtKB">
        <authorList>
            <consortium name="WormBaseParasite"/>
        </authorList>
    </citation>
    <scope>IDENTIFICATION</scope>
</reference>
<dbReference type="WBParaSite" id="BPAG_0000794801-mRNA-1">
    <property type="protein sequence ID" value="BPAG_0000794801-mRNA-1"/>
    <property type="gene ID" value="BPAG_0000794801"/>
</dbReference>
<evidence type="ECO:0000313" key="2">
    <source>
        <dbReference type="Proteomes" id="UP000278627"/>
    </source>
</evidence>
<gene>
    <name evidence="1" type="ORF">BPAG_LOCUS7910</name>
</gene>
<keyword evidence="2" id="KW-1185">Reference proteome</keyword>
<dbReference type="Proteomes" id="UP000278627">
    <property type="component" value="Unassembled WGS sequence"/>
</dbReference>
<sequence length="69" mass="7857">MHRFLQETMKNDLMILLLTKATKYVNVSSAAHMEGKTEKSDDSKGTMNLSMLQYCNSKRRLEDDSVSGK</sequence>
<name>A0A0N4TI98_BRUPA</name>
<evidence type="ECO:0000313" key="1">
    <source>
        <dbReference type="EMBL" id="VDN89096.1"/>
    </source>
</evidence>
<evidence type="ECO:0000313" key="3">
    <source>
        <dbReference type="WBParaSite" id="BPAG_0000794801-mRNA-1"/>
    </source>
</evidence>
<dbReference type="EMBL" id="UZAD01013129">
    <property type="protein sequence ID" value="VDN89096.1"/>
    <property type="molecule type" value="Genomic_DNA"/>
</dbReference>
<accession>A0A0N4TI98</accession>
<protein>
    <submittedName>
        <fullName evidence="3">Ovule protein</fullName>
    </submittedName>
</protein>
<dbReference type="AlphaFoldDB" id="A0A0N4TI98"/>
<reference evidence="1 2" key="2">
    <citation type="submission" date="2018-11" db="EMBL/GenBank/DDBJ databases">
        <authorList>
            <consortium name="Pathogen Informatics"/>
        </authorList>
    </citation>
    <scope>NUCLEOTIDE SEQUENCE [LARGE SCALE GENOMIC DNA]</scope>
</reference>